<sequence length="171" mass="20178">VHWNCRSLKRKKLVLRDFLRKRNPDIVALQETWNTSENPPKFTTYDTIKKDRPKKKGGGLMFIIKNTLTYRIKQITPYRDAKIEYQCITIISKKSETDILNMYIPPNTTLEQEEFLHYLNQLQNQFIICGDMNGRHRLWEPSSYRNNNPIGNVLCEILDNHDNITLATPPD</sequence>
<proteinExistence type="predicted"/>
<evidence type="ECO:0000313" key="2">
    <source>
        <dbReference type="EMBL" id="CAL4223859.1"/>
    </source>
</evidence>
<dbReference type="Pfam" id="PF03372">
    <property type="entry name" value="Exo_endo_phos"/>
    <property type="match status" value="1"/>
</dbReference>
<organism evidence="2 3">
    <name type="scientific">Meganyctiphanes norvegica</name>
    <name type="common">Northern krill</name>
    <name type="synonym">Thysanopoda norvegica</name>
    <dbReference type="NCBI Taxonomy" id="48144"/>
    <lineage>
        <taxon>Eukaryota</taxon>
        <taxon>Metazoa</taxon>
        <taxon>Ecdysozoa</taxon>
        <taxon>Arthropoda</taxon>
        <taxon>Crustacea</taxon>
        <taxon>Multicrustacea</taxon>
        <taxon>Malacostraca</taxon>
        <taxon>Eumalacostraca</taxon>
        <taxon>Eucarida</taxon>
        <taxon>Euphausiacea</taxon>
        <taxon>Euphausiidae</taxon>
        <taxon>Meganyctiphanes</taxon>
    </lineage>
</organism>
<name>A0AAV2SR05_MEGNR</name>
<dbReference type="Gene3D" id="3.60.10.10">
    <property type="entry name" value="Endonuclease/exonuclease/phosphatase"/>
    <property type="match status" value="1"/>
</dbReference>
<dbReference type="PANTHER" id="PTHR33273">
    <property type="entry name" value="DOMAIN-CONTAINING PROTEIN, PUTATIVE-RELATED"/>
    <property type="match status" value="1"/>
</dbReference>
<feature type="non-terminal residue" evidence="2">
    <location>
        <position position="1"/>
    </location>
</feature>
<accession>A0AAV2SR05</accession>
<evidence type="ECO:0000313" key="3">
    <source>
        <dbReference type="Proteomes" id="UP001497623"/>
    </source>
</evidence>
<dbReference type="AlphaFoldDB" id="A0AAV2SR05"/>
<gene>
    <name evidence="2" type="ORF">MNOR_LOCUS39269</name>
</gene>
<reference evidence="2 3" key="1">
    <citation type="submission" date="2024-05" db="EMBL/GenBank/DDBJ databases">
        <authorList>
            <person name="Wallberg A."/>
        </authorList>
    </citation>
    <scope>NUCLEOTIDE SEQUENCE [LARGE SCALE GENOMIC DNA]</scope>
</reference>
<comment type="caution">
    <text evidence="2">The sequence shown here is derived from an EMBL/GenBank/DDBJ whole genome shotgun (WGS) entry which is preliminary data.</text>
</comment>
<dbReference type="SUPFAM" id="SSF56219">
    <property type="entry name" value="DNase I-like"/>
    <property type="match status" value="1"/>
</dbReference>
<keyword evidence="3" id="KW-1185">Reference proteome</keyword>
<dbReference type="PANTHER" id="PTHR33273:SF4">
    <property type="entry name" value="ENDONUCLEASE_EXONUCLEASE_PHOSPHATASE DOMAIN-CONTAINING PROTEIN"/>
    <property type="match status" value="1"/>
</dbReference>
<feature type="domain" description="Endonuclease/exonuclease/phosphatase" evidence="1">
    <location>
        <begin position="2"/>
        <end position="147"/>
    </location>
</feature>
<feature type="non-terminal residue" evidence="2">
    <location>
        <position position="171"/>
    </location>
</feature>
<protein>
    <recommendedName>
        <fullName evidence="1">Endonuclease/exonuclease/phosphatase domain-containing protein</fullName>
    </recommendedName>
</protein>
<dbReference type="InterPro" id="IPR005135">
    <property type="entry name" value="Endo/exonuclease/phosphatase"/>
</dbReference>
<dbReference type="GO" id="GO:0003824">
    <property type="term" value="F:catalytic activity"/>
    <property type="evidence" value="ECO:0007669"/>
    <property type="project" value="InterPro"/>
</dbReference>
<dbReference type="InterPro" id="IPR036691">
    <property type="entry name" value="Endo/exonu/phosph_ase_sf"/>
</dbReference>
<dbReference type="EMBL" id="CAXKWB010099685">
    <property type="protein sequence ID" value="CAL4223859.1"/>
    <property type="molecule type" value="Genomic_DNA"/>
</dbReference>
<dbReference type="Proteomes" id="UP001497623">
    <property type="component" value="Unassembled WGS sequence"/>
</dbReference>
<evidence type="ECO:0000259" key="1">
    <source>
        <dbReference type="Pfam" id="PF03372"/>
    </source>
</evidence>